<dbReference type="PANTHER" id="PTHR33667">
    <property type="entry name" value="SI:DKEY-57N24.6"/>
    <property type="match status" value="1"/>
</dbReference>
<dbReference type="EMBL" id="JAPFFF010000040">
    <property type="protein sequence ID" value="KAK8841868.1"/>
    <property type="molecule type" value="Genomic_DNA"/>
</dbReference>
<name>A0ABR2H6M6_9EUKA</name>
<dbReference type="PANTHER" id="PTHR33667:SF7">
    <property type="entry name" value="RIKEN CDNA 1810020O05 GENE"/>
    <property type="match status" value="1"/>
</dbReference>
<sequence length="827" mass="95300">MTPPRVIRNRSPSSTSRGISFQYNLQYQLIENTQPFGSFKIQFPSFFPNKIHIPKLQLMEASETKSFSITLNPDDSLIESMLVQPFVHTIRFPFDPNPPQILPNTNGSTNSNIKPHRNIPRRNLNIESFLPEYLQIDFRPLLLPNKKEISITCTPTGYKYFTFTVSIDKPLMDALTIKKFSPLFVLFKAIDNMPDVPYKQSELEANYAPVFYKCSVNKNDYVFRPQSHGNRLVIDTYVSIFPKIQTDFYFEVHDRDSSLPSLLNAIGTGMIYPYTKSKEEQKIKGLHLDVESLISPQINNKTSLGFCNFRVLPARKCRVAIYPSKEASVVSPGNFFESQTELSIEIIDPIEKFSDYFKEINMPNPSLSPYSSNASLQQKKSDSFSTPTKGFRLKGLTNSQKKLQNSTITQNCESNTTRYYRWIFTCDADENEYSTQIFNTIDEFNSKNVNEKNKSLLNTYKYDRAIKTSIDLITGFILVTPEEKIMVVETRADEPNEATNILYETTKNLSNKCHFLADRSMHFPYPRMYSGFDSLIKLVSIPIPMSNLLRIDGLYFHKSTNSILFPVIQKLNYLLTCKSIKTAEDCDYFPTEKEVIQLISKAEILIDIPIQKCIPPIEISSPEEKQKKLNKACKSPFFRSMVDPFISISSIGMKMLSDINDPNRQKKLKEEEIRKRIQEKINNHKSIFDVGNNDNNRNSIGRNSRITSSANKPRFEPYGTIKQKKMLTPRDRIGCTDNGDEEIWIVNDINEVPVEEGWKIQIIEETDDTIYRSPSTYRKLEKMKMASRNTTQSHAVDPLRRNKKQNKKTITVKRAQTELAVRKPFQS</sequence>
<feature type="compositionally biased region" description="Low complexity" evidence="1">
    <location>
        <begin position="691"/>
        <end position="706"/>
    </location>
</feature>
<accession>A0ABR2H6M6</accession>
<organism evidence="2 3">
    <name type="scientific">Tritrichomonas musculus</name>
    <dbReference type="NCBI Taxonomy" id="1915356"/>
    <lineage>
        <taxon>Eukaryota</taxon>
        <taxon>Metamonada</taxon>
        <taxon>Parabasalia</taxon>
        <taxon>Tritrichomonadida</taxon>
        <taxon>Tritrichomonadidae</taxon>
        <taxon>Tritrichomonas</taxon>
    </lineage>
</organism>
<feature type="region of interest" description="Disordered" evidence="1">
    <location>
        <begin position="368"/>
        <end position="387"/>
    </location>
</feature>
<dbReference type="Proteomes" id="UP001470230">
    <property type="component" value="Unassembled WGS sequence"/>
</dbReference>
<proteinExistence type="predicted"/>
<keyword evidence="3" id="KW-1185">Reference proteome</keyword>
<feature type="region of interest" description="Disordered" evidence="1">
    <location>
        <begin position="687"/>
        <end position="716"/>
    </location>
</feature>
<evidence type="ECO:0000313" key="2">
    <source>
        <dbReference type="EMBL" id="KAK8841868.1"/>
    </source>
</evidence>
<evidence type="ECO:0000313" key="3">
    <source>
        <dbReference type="Proteomes" id="UP001470230"/>
    </source>
</evidence>
<gene>
    <name evidence="2" type="ORF">M9Y10_026820</name>
</gene>
<feature type="region of interest" description="Disordered" evidence="1">
    <location>
        <begin position="785"/>
        <end position="809"/>
    </location>
</feature>
<reference evidence="2 3" key="1">
    <citation type="submission" date="2024-04" db="EMBL/GenBank/DDBJ databases">
        <title>Tritrichomonas musculus Genome.</title>
        <authorList>
            <person name="Alves-Ferreira E."/>
            <person name="Grigg M."/>
            <person name="Lorenzi H."/>
            <person name="Galac M."/>
        </authorList>
    </citation>
    <scope>NUCLEOTIDE SEQUENCE [LARGE SCALE GENOMIC DNA]</scope>
    <source>
        <strain evidence="2 3">EAF2021</strain>
    </source>
</reference>
<comment type="caution">
    <text evidence="2">The sequence shown here is derived from an EMBL/GenBank/DDBJ whole genome shotgun (WGS) entry which is preliminary data.</text>
</comment>
<evidence type="ECO:0000256" key="1">
    <source>
        <dbReference type="SAM" id="MobiDB-lite"/>
    </source>
</evidence>
<protein>
    <submittedName>
        <fullName evidence="2">Uncharacterized protein</fullName>
    </submittedName>
</protein>